<accession>A0ACC0ES41</accession>
<keyword evidence="2" id="KW-1185">Reference proteome</keyword>
<proteinExistence type="predicted"/>
<dbReference type="EMBL" id="CM045867">
    <property type="protein sequence ID" value="KAI7959273.1"/>
    <property type="molecule type" value="Genomic_DNA"/>
</dbReference>
<reference evidence="2" key="1">
    <citation type="journal article" date="2018" name="BMC Genomics">
        <title>Genomic insights into host adaptation between the wheat stripe rust pathogen (Puccinia striiformis f. sp. tritici) and the barley stripe rust pathogen (Puccinia striiformis f. sp. hordei).</title>
        <authorList>
            <person name="Xia C."/>
            <person name="Wang M."/>
            <person name="Yin C."/>
            <person name="Cornejo O.E."/>
            <person name="Hulbert S.H."/>
            <person name="Chen X."/>
        </authorList>
    </citation>
    <scope>NUCLEOTIDE SEQUENCE [LARGE SCALE GENOMIC DNA]</scope>
    <source>
        <strain evidence="2">93-210</strain>
    </source>
</reference>
<dbReference type="Proteomes" id="UP001060170">
    <property type="component" value="Chromosome 3"/>
</dbReference>
<gene>
    <name evidence="1" type="ORF">MJO28_003064</name>
</gene>
<sequence>PESNPYSKAVRGHQLRDYIYRTEPTARIPSGTKVNTIGDMAAECMQKGTILPFVPESAGLFRREGLLLFPPLSSDQIQTSLPVPKRPSSKKAPRASVKIKSLAPPKPKLKKPSVRKAATLASNKKSSLSNPCTSSTDQGSEINHIACESISNSGKSKSLMDVQPNQARPVICKACIPSQSAPADPPNVTKAILSQPIAEVPFSDSNCNTINNNPPQRSRPVAGVSFSNLNLDTTNNDQPQPPFVVTKPTSRFIHPVTSITTHLQKPSNHQQDVRTHHPGNSPINYFPIIASNNQQFHLASGPQATSHALKIKPLVWLNANGCLGLSIIACVPCGAKLAVALVVQSTPNLRLSVYLPWKMKRNHTMILKLIAADYKQPTTLNARTQFRLAQIKRAAEGLQEIKTLDNLNISIAENSTTSLEVQPTRSQEKKGTSPGLPNPVINLTDLNKVLDNLSIKYTKPSHSASSE</sequence>
<reference evidence="2" key="2">
    <citation type="journal article" date="2018" name="Mol. Plant Microbe Interact.">
        <title>Genome sequence resources for the wheat stripe rust pathogen (Puccinia striiformis f. sp. tritici) and the barley stripe rust pathogen (Puccinia striiformis f. sp. hordei).</title>
        <authorList>
            <person name="Xia C."/>
            <person name="Wang M."/>
            <person name="Yin C."/>
            <person name="Cornejo O.E."/>
            <person name="Hulbert S.H."/>
            <person name="Chen X."/>
        </authorList>
    </citation>
    <scope>NUCLEOTIDE SEQUENCE [LARGE SCALE GENOMIC DNA]</scope>
    <source>
        <strain evidence="2">93-210</strain>
    </source>
</reference>
<protein>
    <submittedName>
        <fullName evidence="1">Uncharacterized protein</fullName>
    </submittedName>
</protein>
<evidence type="ECO:0000313" key="1">
    <source>
        <dbReference type="EMBL" id="KAI7959273.1"/>
    </source>
</evidence>
<organism evidence="1 2">
    <name type="scientific">Puccinia striiformis f. sp. tritici</name>
    <dbReference type="NCBI Taxonomy" id="168172"/>
    <lineage>
        <taxon>Eukaryota</taxon>
        <taxon>Fungi</taxon>
        <taxon>Dikarya</taxon>
        <taxon>Basidiomycota</taxon>
        <taxon>Pucciniomycotina</taxon>
        <taxon>Pucciniomycetes</taxon>
        <taxon>Pucciniales</taxon>
        <taxon>Pucciniaceae</taxon>
        <taxon>Puccinia</taxon>
    </lineage>
</organism>
<reference evidence="1 2" key="3">
    <citation type="journal article" date="2022" name="Microbiol. Spectr.">
        <title>Folding features and dynamics of 3D genome architecture in plant fungal pathogens.</title>
        <authorList>
            <person name="Xia C."/>
        </authorList>
    </citation>
    <scope>NUCLEOTIDE SEQUENCE [LARGE SCALE GENOMIC DNA]</scope>
    <source>
        <strain evidence="1 2">93-210</strain>
    </source>
</reference>
<feature type="non-terminal residue" evidence="1">
    <location>
        <position position="1"/>
    </location>
</feature>
<name>A0ACC0ES41_9BASI</name>
<evidence type="ECO:0000313" key="2">
    <source>
        <dbReference type="Proteomes" id="UP001060170"/>
    </source>
</evidence>
<comment type="caution">
    <text evidence="1">The sequence shown here is derived from an EMBL/GenBank/DDBJ whole genome shotgun (WGS) entry which is preliminary data.</text>
</comment>